<proteinExistence type="inferred from homology"/>
<organism evidence="8 9">
    <name type="scientific">Scleroderma citrinum Foug A</name>
    <dbReference type="NCBI Taxonomy" id="1036808"/>
    <lineage>
        <taxon>Eukaryota</taxon>
        <taxon>Fungi</taxon>
        <taxon>Dikarya</taxon>
        <taxon>Basidiomycota</taxon>
        <taxon>Agaricomycotina</taxon>
        <taxon>Agaricomycetes</taxon>
        <taxon>Agaricomycetidae</taxon>
        <taxon>Boletales</taxon>
        <taxon>Sclerodermatineae</taxon>
        <taxon>Sclerodermataceae</taxon>
        <taxon>Scleroderma</taxon>
    </lineage>
</organism>
<evidence type="ECO:0000256" key="2">
    <source>
        <dbReference type="ARBA" id="ARBA00007801"/>
    </source>
</evidence>
<dbReference type="InterPro" id="IPR012941">
    <property type="entry name" value="Phe_hydrox_C_dim_dom"/>
</dbReference>
<dbReference type="AlphaFoldDB" id="A0A0C3DC61"/>
<feature type="domain" description="Phenol hydroxylase-like C-terminal dimerisation" evidence="7">
    <location>
        <begin position="219"/>
        <end position="276"/>
    </location>
</feature>
<dbReference type="Pfam" id="PF07976">
    <property type="entry name" value="Phe_hydrox_dim"/>
    <property type="match status" value="1"/>
</dbReference>
<evidence type="ECO:0000259" key="6">
    <source>
        <dbReference type="Pfam" id="PF01494"/>
    </source>
</evidence>
<protein>
    <submittedName>
        <fullName evidence="8">Uncharacterized protein</fullName>
    </submittedName>
</protein>
<dbReference type="InterPro" id="IPR036249">
    <property type="entry name" value="Thioredoxin-like_sf"/>
</dbReference>
<dbReference type="EMBL" id="KN822174">
    <property type="protein sequence ID" value="KIM53641.1"/>
    <property type="molecule type" value="Genomic_DNA"/>
</dbReference>
<evidence type="ECO:0000313" key="8">
    <source>
        <dbReference type="EMBL" id="KIM53641.1"/>
    </source>
</evidence>
<evidence type="ECO:0000256" key="4">
    <source>
        <dbReference type="ARBA" id="ARBA00022827"/>
    </source>
</evidence>
<evidence type="ECO:0000256" key="3">
    <source>
        <dbReference type="ARBA" id="ARBA00022630"/>
    </source>
</evidence>
<dbReference type="STRING" id="1036808.A0A0C3DC61"/>
<dbReference type="PANTHER" id="PTHR43004">
    <property type="entry name" value="TRK SYSTEM POTASSIUM UPTAKE PROTEIN"/>
    <property type="match status" value="1"/>
</dbReference>
<gene>
    <name evidence="8" type="ORF">SCLCIDRAFT_1222607</name>
</gene>
<reference evidence="9" key="2">
    <citation type="submission" date="2015-01" db="EMBL/GenBank/DDBJ databases">
        <title>Evolutionary Origins and Diversification of the Mycorrhizal Mutualists.</title>
        <authorList>
            <consortium name="DOE Joint Genome Institute"/>
            <consortium name="Mycorrhizal Genomics Consortium"/>
            <person name="Kohler A."/>
            <person name="Kuo A."/>
            <person name="Nagy L.G."/>
            <person name="Floudas D."/>
            <person name="Copeland A."/>
            <person name="Barry K.W."/>
            <person name="Cichocki N."/>
            <person name="Veneault-Fourrey C."/>
            <person name="LaButti K."/>
            <person name="Lindquist E.A."/>
            <person name="Lipzen A."/>
            <person name="Lundell T."/>
            <person name="Morin E."/>
            <person name="Murat C."/>
            <person name="Riley R."/>
            <person name="Ohm R."/>
            <person name="Sun H."/>
            <person name="Tunlid A."/>
            <person name="Henrissat B."/>
            <person name="Grigoriev I.V."/>
            <person name="Hibbett D.S."/>
            <person name="Martin F."/>
        </authorList>
    </citation>
    <scope>NUCLEOTIDE SEQUENCE [LARGE SCALE GENOMIC DNA]</scope>
    <source>
        <strain evidence="9">Foug A</strain>
    </source>
</reference>
<evidence type="ECO:0000313" key="9">
    <source>
        <dbReference type="Proteomes" id="UP000053989"/>
    </source>
</evidence>
<evidence type="ECO:0000259" key="7">
    <source>
        <dbReference type="Pfam" id="PF07976"/>
    </source>
</evidence>
<dbReference type="InterPro" id="IPR002938">
    <property type="entry name" value="FAD-bd"/>
</dbReference>
<sequence length="284" mass="30708">MNSAVQDAFNIAWKLALVYKGLSPSSLLETYTAERIPVIAEMLNVTTALLRLTVGERDLNSKEEKNPEVTLERAMTRGKDLFMLGVNYRTSPIVIDEFAPASSVQISSSYCAPEEGVLRAGDRAPDAPCLMPALPGSGPGNARLFDVFAPTYHTVLIFVPLLSVPVAQRVLSVLERLERKGGEKLIRRVAVLPSDHPTSYENEDEKDMSGKVERGKLSGGAIQIDSDVLVDRAGHAYGAYMVGEGETKVIVVRPDGVVGAIVRDGEGVGKYFDGIFRDVGADTQ</sequence>
<name>A0A0C3DC61_9AGAM</name>
<keyword evidence="4" id="KW-0274">FAD</keyword>
<keyword evidence="9" id="KW-1185">Reference proteome</keyword>
<dbReference type="SUPFAM" id="SSF52833">
    <property type="entry name" value="Thioredoxin-like"/>
    <property type="match status" value="1"/>
</dbReference>
<dbReference type="InParanoid" id="A0A0C3DC61"/>
<dbReference type="InterPro" id="IPR050641">
    <property type="entry name" value="RIFMO-like"/>
</dbReference>
<comment type="cofactor">
    <cofactor evidence="1">
        <name>FAD</name>
        <dbReference type="ChEBI" id="CHEBI:57692"/>
    </cofactor>
</comment>
<accession>A0A0C3DC61</accession>
<dbReference type="InterPro" id="IPR038220">
    <property type="entry name" value="PHOX_C_sf"/>
</dbReference>
<evidence type="ECO:0000256" key="1">
    <source>
        <dbReference type="ARBA" id="ARBA00001974"/>
    </source>
</evidence>
<dbReference type="InterPro" id="IPR036188">
    <property type="entry name" value="FAD/NAD-bd_sf"/>
</dbReference>
<comment type="similarity">
    <text evidence="2">Belongs to the PheA/TfdB FAD monooxygenase family.</text>
</comment>
<dbReference type="GO" id="GO:0071949">
    <property type="term" value="F:FAD binding"/>
    <property type="evidence" value="ECO:0007669"/>
    <property type="project" value="InterPro"/>
</dbReference>
<dbReference type="Gene3D" id="3.50.50.60">
    <property type="entry name" value="FAD/NAD(P)-binding domain"/>
    <property type="match status" value="1"/>
</dbReference>
<dbReference type="GO" id="GO:0016709">
    <property type="term" value="F:oxidoreductase activity, acting on paired donors, with incorporation or reduction of molecular oxygen, NAD(P)H as one donor, and incorporation of one atom of oxygen"/>
    <property type="evidence" value="ECO:0007669"/>
    <property type="project" value="UniProtKB-ARBA"/>
</dbReference>
<dbReference type="OrthoDB" id="2690153at2759"/>
<keyword evidence="5" id="KW-0560">Oxidoreductase</keyword>
<dbReference type="PANTHER" id="PTHR43004:SF19">
    <property type="entry name" value="BINDING MONOOXYGENASE, PUTATIVE (JCVI)-RELATED"/>
    <property type="match status" value="1"/>
</dbReference>
<dbReference type="Gene3D" id="3.40.30.20">
    <property type="match status" value="1"/>
</dbReference>
<dbReference type="HOGENOM" id="CLU_009665_7_0_1"/>
<dbReference type="SUPFAM" id="SSF51905">
    <property type="entry name" value="FAD/NAD(P)-binding domain"/>
    <property type="match status" value="1"/>
</dbReference>
<reference evidence="8 9" key="1">
    <citation type="submission" date="2014-04" db="EMBL/GenBank/DDBJ databases">
        <authorList>
            <consortium name="DOE Joint Genome Institute"/>
            <person name="Kuo A."/>
            <person name="Kohler A."/>
            <person name="Nagy L.G."/>
            <person name="Floudas D."/>
            <person name="Copeland A."/>
            <person name="Barry K.W."/>
            <person name="Cichocki N."/>
            <person name="Veneault-Fourrey C."/>
            <person name="LaButti K."/>
            <person name="Lindquist E.A."/>
            <person name="Lipzen A."/>
            <person name="Lundell T."/>
            <person name="Morin E."/>
            <person name="Murat C."/>
            <person name="Sun H."/>
            <person name="Tunlid A."/>
            <person name="Henrissat B."/>
            <person name="Grigoriev I.V."/>
            <person name="Hibbett D.S."/>
            <person name="Martin F."/>
            <person name="Nordberg H.P."/>
            <person name="Cantor M.N."/>
            <person name="Hua S.X."/>
        </authorList>
    </citation>
    <scope>NUCLEOTIDE SEQUENCE [LARGE SCALE GENOMIC DNA]</scope>
    <source>
        <strain evidence="8 9">Foug A</strain>
    </source>
</reference>
<evidence type="ECO:0000256" key="5">
    <source>
        <dbReference type="ARBA" id="ARBA00023002"/>
    </source>
</evidence>
<keyword evidence="3" id="KW-0285">Flavoprotein</keyword>
<dbReference type="Proteomes" id="UP000053989">
    <property type="component" value="Unassembled WGS sequence"/>
</dbReference>
<dbReference type="Pfam" id="PF01494">
    <property type="entry name" value="FAD_binding_3"/>
    <property type="match status" value="1"/>
</dbReference>
<feature type="domain" description="FAD-binding" evidence="6">
    <location>
        <begin position="1"/>
        <end position="44"/>
    </location>
</feature>